<dbReference type="Proteomes" id="UP000053127">
    <property type="component" value="Unassembled WGS sequence"/>
</dbReference>
<feature type="transmembrane region" description="Helical" evidence="2">
    <location>
        <begin position="526"/>
        <end position="547"/>
    </location>
</feature>
<keyword evidence="2" id="KW-1133">Transmembrane helix</keyword>
<dbReference type="InterPro" id="IPR046176">
    <property type="entry name" value="DUF6185"/>
</dbReference>
<keyword evidence="4" id="KW-1185">Reference proteome</keyword>
<name>A0A101NZV7_9ACTN</name>
<feature type="region of interest" description="Disordered" evidence="1">
    <location>
        <begin position="238"/>
        <end position="262"/>
    </location>
</feature>
<protein>
    <submittedName>
        <fullName evidence="3">Uncharacterized protein</fullName>
    </submittedName>
</protein>
<feature type="transmembrane region" description="Helical" evidence="2">
    <location>
        <begin position="265"/>
        <end position="282"/>
    </location>
</feature>
<comment type="caution">
    <text evidence="3">The sequence shown here is derived from an EMBL/GenBank/DDBJ whole genome shotgun (WGS) entry which is preliminary data.</text>
</comment>
<evidence type="ECO:0000256" key="2">
    <source>
        <dbReference type="SAM" id="Phobius"/>
    </source>
</evidence>
<feature type="transmembrane region" description="Helical" evidence="2">
    <location>
        <begin position="208"/>
        <end position="230"/>
    </location>
</feature>
<feature type="transmembrane region" description="Helical" evidence="2">
    <location>
        <begin position="380"/>
        <end position="403"/>
    </location>
</feature>
<sequence length="845" mass="93937">MWASTPSAEARQNNGDTCLADQLDTSSVTARIQFDQNSKNFVKIYSYMTVAVPLDKWHEARQLTFSERSAEYKHAMRCLLRGRDTSQLTEEWRPHDPVVTATSRKVTVQYDSFAWIKNYGPIRIGPWHITRGQKRTWQVSLRPQTLQNARWQAVEADMSRMYFNDRSGLASSSDEDSLEWTNQKPARIDFEIELPWQRSWILSYGQSFWSKVGVAAWWVCASLVIALTALRTQRAGAASTAGTSNPSARPGNPGNPDGDGPPRAVLQWALLSGAFALMLLVSQRPVSPQWRALMCVAAGLALVLVARPWCDGMPVAIPDGTTDDPAVVGDRRRRQMHAVVGAASAVAATGLLVILAPQMFGLPHNLVSRAEPTLSGDVGYVLMGLAVVWLWLAAMAAWCWRFAREGGLVPASWGRRWDTAPVRCVAVVSALLTGVAGGLLGCFWWVNENQWKRVTWLTDRITGGQYGKYVNSSRANFSFTDLSWIFTYSWVLTGVALFALLHFRVRTQRAHADHRQERPALGPEGPDLLLTASVFVFTVGLQGATFAGTNAQYGAWLILNMGSLFAILAVGRRLSVLSQLGHAFCVKRLRNKKRRHELMAKAHEYRGVNHHLQLLDQGRAGDVTEQQLEGELRALRQWLVDGCGKKNPPDHLSVLDAALAWGPEGHWWTNGVRAARLAFCFGVPASGALLYLDTKDQWDWIQLSFEPTAIPGIVASFVAYQTAWAGAGFVLGALWRLLPGRRSPARAWSLTFSYAVPACLVVLLNKFTGVDFRDLLFYSVLMLIILTLTSIWTDASTFGEERQYWPSRLTLLVSIYQLRGLSAHIAWIGAQVAVAVGIWHELARR</sequence>
<feature type="compositionally biased region" description="Low complexity" evidence="1">
    <location>
        <begin position="250"/>
        <end position="262"/>
    </location>
</feature>
<feature type="transmembrane region" description="Helical" evidence="2">
    <location>
        <begin position="338"/>
        <end position="360"/>
    </location>
</feature>
<keyword evidence="2" id="KW-0812">Transmembrane</keyword>
<evidence type="ECO:0000256" key="1">
    <source>
        <dbReference type="SAM" id="MobiDB-lite"/>
    </source>
</evidence>
<feature type="transmembrane region" description="Helical" evidence="2">
    <location>
        <begin position="712"/>
        <end position="735"/>
    </location>
</feature>
<evidence type="ECO:0000313" key="3">
    <source>
        <dbReference type="EMBL" id="KUN02356.1"/>
    </source>
</evidence>
<dbReference type="EMBL" id="LMWN01000038">
    <property type="protein sequence ID" value="KUN02356.1"/>
    <property type="molecule type" value="Genomic_DNA"/>
</dbReference>
<feature type="transmembrane region" description="Helical" evidence="2">
    <location>
        <begin position="747"/>
        <end position="764"/>
    </location>
</feature>
<proteinExistence type="predicted"/>
<feature type="transmembrane region" description="Helical" evidence="2">
    <location>
        <begin position="816"/>
        <end position="839"/>
    </location>
</feature>
<evidence type="ECO:0000313" key="4">
    <source>
        <dbReference type="Proteomes" id="UP000053127"/>
    </source>
</evidence>
<dbReference type="AlphaFoldDB" id="A0A101NZV7"/>
<dbReference type="Pfam" id="PF19683">
    <property type="entry name" value="DUF6185"/>
    <property type="match status" value="1"/>
</dbReference>
<reference evidence="3 4" key="1">
    <citation type="submission" date="2015-10" db="EMBL/GenBank/DDBJ databases">
        <title>Draft genome sequence of Streptomyces yokosukanensis DSM 40224, type strain for the species Streptomyces yokosukanensis.</title>
        <authorList>
            <person name="Ruckert C."/>
            <person name="Winkler A."/>
            <person name="Kalinowski J."/>
            <person name="Kampfer P."/>
            <person name="Glaeser S."/>
        </authorList>
    </citation>
    <scope>NUCLEOTIDE SEQUENCE [LARGE SCALE GENOMIC DNA]</scope>
    <source>
        <strain evidence="3 4">DSM 40224</strain>
    </source>
</reference>
<keyword evidence="2" id="KW-0472">Membrane</keyword>
<feature type="transmembrane region" description="Helical" evidence="2">
    <location>
        <begin position="482"/>
        <end position="505"/>
    </location>
</feature>
<organism evidence="3 4">
    <name type="scientific">Streptomyces yokosukanensis</name>
    <dbReference type="NCBI Taxonomy" id="67386"/>
    <lineage>
        <taxon>Bacteria</taxon>
        <taxon>Bacillati</taxon>
        <taxon>Actinomycetota</taxon>
        <taxon>Actinomycetes</taxon>
        <taxon>Kitasatosporales</taxon>
        <taxon>Streptomycetaceae</taxon>
        <taxon>Streptomyces</taxon>
    </lineage>
</organism>
<accession>A0A101NZV7</accession>
<feature type="transmembrane region" description="Helical" evidence="2">
    <location>
        <begin position="776"/>
        <end position="795"/>
    </location>
</feature>
<feature type="transmembrane region" description="Helical" evidence="2">
    <location>
        <begin position="424"/>
        <end position="446"/>
    </location>
</feature>
<gene>
    <name evidence="3" type="ORF">AQI95_26365</name>
</gene>